<comment type="caution">
    <text evidence="1">The sequence shown here is derived from an EMBL/GenBank/DDBJ whole genome shotgun (WGS) entry which is preliminary data.</text>
</comment>
<dbReference type="AlphaFoldDB" id="A0A1J6JSH7"/>
<evidence type="ECO:0000313" key="2">
    <source>
        <dbReference type="Proteomes" id="UP000187609"/>
    </source>
</evidence>
<accession>A0A1J6JSH7</accession>
<keyword evidence="2" id="KW-1185">Reference proteome</keyword>
<sequence>MISLPFSQKKSAIYILKQIRDLVNMDNTITCVHDPKCKGLCSKCGANNNVLDVRVICKGRSNFVSLLEDREANAADRDVSHLCTADFW</sequence>
<dbReference type="EMBL" id="MJEQ01005671">
    <property type="protein sequence ID" value="OIT20150.1"/>
    <property type="molecule type" value="Genomic_DNA"/>
</dbReference>
<organism evidence="1 2">
    <name type="scientific">Nicotiana attenuata</name>
    <name type="common">Coyote tobacco</name>
    <dbReference type="NCBI Taxonomy" id="49451"/>
    <lineage>
        <taxon>Eukaryota</taxon>
        <taxon>Viridiplantae</taxon>
        <taxon>Streptophyta</taxon>
        <taxon>Embryophyta</taxon>
        <taxon>Tracheophyta</taxon>
        <taxon>Spermatophyta</taxon>
        <taxon>Magnoliopsida</taxon>
        <taxon>eudicotyledons</taxon>
        <taxon>Gunneridae</taxon>
        <taxon>Pentapetalae</taxon>
        <taxon>asterids</taxon>
        <taxon>lamiids</taxon>
        <taxon>Solanales</taxon>
        <taxon>Solanaceae</taxon>
        <taxon>Nicotianoideae</taxon>
        <taxon>Nicotianeae</taxon>
        <taxon>Nicotiana</taxon>
    </lineage>
</organism>
<dbReference type="Gramene" id="OIT20150">
    <property type="protein sequence ID" value="OIT20150"/>
    <property type="gene ID" value="A4A49_39614"/>
</dbReference>
<reference evidence="1" key="1">
    <citation type="submission" date="2016-11" db="EMBL/GenBank/DDBJ databases">
        <title>The genome of Nicotiana attenuata.</title>
        <authorList>
            <person name="Xu S."/>
            <person name="Brockmoeller T."/>
            <person name="Gaquerel E."/>
            <person name="Navarro A."/>
            <person name="Kuhl H."/>
            <person name="Gase K."/>
            <person name="Ling Z."/>
            <person name="Zhou W."/>
            <person name="Kreitzer C."/>
            <person name="Stanke M."/>
            <person name="Tang H."/>
            <person name="Lyons E."/>
            <person name="Pandey P."/>
            <person name="Pandey S.P."/>
            <person name="Timmermann B."/>
            <person name="Baldwin I.T."/>
        </authorList>
    </citation>
    <scope>NUCLEOTIDE SEQUENCE [LARGE SCALE GENOMIC DNA]</scope>
    <source>
        <strain evidence="1">UT</strain>
    </source>
</reference>
<protein>
    <submittedName>
        <fullName evidence="1">Uncharacterized protein</fullName>
    </submittedName>
</protein>
<evidence type="ECO:0000313" key="1">
    <source>
        <dbReference type="EMBL" id="OIT20150.1"/>
    </source>
</evidence>
<name>A0A1J6JSH7_NICAT</name>
<dbReference type="Proteomes" id="UP000187609">
    <property type="component" value="Unassembled WGS sequence"/>
</dbReference>
<gene>
    <name evidence="1" type="ORF">A4A49_39614</name>
</gene>
<proteinExistence type="predicted"/>